<evidence type="ECO:0000313" key="2">
    <source>
        <dbReference type="Proteomes" id="UP000784128"/>
    </source>
</evidence>
<sequence length="71" mass="8267">MEKREYEKVCYTTEQQEENVPLRNKKTGEIGYSYLCTFAGTTVQVRLENGELDSWDKEDCIPISEEEGQVK</sequence>
<accession>A0ABS5UCA8</accession>
<dbReference type="RefSeq" id="WP_214301284.1">
    <property type="nucleotide sequence ID" value="NZ_JAHDYS010000020.1"/>
</dbReference>
<name>A0ABS5UCA8_9BACT</name>
<gene>
    <name evidence="1" type="ORF">KJB30_16220</name>
</gene>
<dbReference type="Proteomes" id="UP000784128">
    <property type="component" value="Unassembled WGS sequence"/>
</dbReference>
<protein>
    <submittedName>
        <fullName evidence="1">Uncharacterized protein</fullName>
    </submittedName>
</protein>
<comment type="caution">
    <text evidence="1">The sequence shown here is derived from an EMBL/GenBank/DDBJ whole genome shotgun (WGS) entry which is preliminary data.</text>
</comment>
<evidence type="ECO:0000313" key="1">
    <source>
        <dbReference type="EMBL" id="MBT1073338.1"/>
    </source>
</evidence>
<organism evidence="1 2">
    <name type="scientific">Pelotalea chapellei</name>
    <dbReference type="NCBI Taxonomy" id="44671"/>
    <lineage>
        <taxon>Bacteria</taxon>
        <taxon>Pseudomonadati</taxon>
        <taxon>Thermodesulfobacteriota</taxon>
        <taxon>Desulfuromonadia</taxon>
        <taxon>Geobacterales</taxon>
        <taxon>Geobacteraceae</taxon>
        <taxon>Pelotalea</taxon>
    </lineage>
</organism>
<reference evidence="1 2" key="1">
    <citation type="submission" date="2021-05" db="EMBL/GenBank/DDBJ databases">
        <title>The draft genome of Geobacter chapellei DSM 13688.</title>
        <authorList>
            <person name="Xu Z."/>
            <person name="Masuda Y."/>
            <person name="Itoh H."/>
            <person name="Senoo K."/>
        </authorList>
    </citation>
    <scope>NUCLEOTIDE SEQUENCE [LARGE SCALE GENOMIC DNA]</scope>
    <source>
        <strain evidence="1 2">DSM 13688</strain>
    </source>
</reference>
<dbReference type="EMBL" id="JAHDYS010000020">
    <property type="protein sequence ID" value="MBT1073338.1"/>
    <property type="molecule type" value="Genomic_DNA"/>
</dbReference>
<keyword evidence="2" id="KW-1185">Reference proteome</keyword>
<proteinExistence type="predicted"/>